<protein>
    <recommendedName>
        <fullName evidence="2">CAAX prenyl protease 2/Lysostaphin resistance protein A-like domain-containing protein</fullName>
    </recommendedName>
</protein>
<keyword evidence="4" id="KW-1185">Reference proteome</keyword>
<evidence type="ECO:0000313" key="4">
    <source>
        <dbReference type="Proteomes" id="UP000028007"/>
    </source>
</evidence>
<feature type="transmembrane region" description="Helical" evidence="1">
    <location>
        <begin position="32"/>
        <end position="57"/>
    </location>
</feature>
<keyword evidence="1" id="KW-0472">Membrane</keyword>
<dbReference type="eggNOG" id="COG1266">
    <property type="taxonomic scope" value="Bacteria"/>
</dbReference>
<keyword evidence="1" id="KW-0812">Transmembrane</keyword>
<dbReference type="InterPro" id="IPR003675">
    <property type="entry name" value="Rce1/LyrA-like_dom"/>
</dbReference>
<feature type="transmembrane region" description="Helical" evidence="1">
    <location>
        <begin position="120"/>
        <end position="136"/>
    </location>
</feature>
<sequence>MPDLFKDIYTYLRYPVLMVPEKPEFPVRTMAGLWLITLSAAILASVADFTLIGLGLIPKPGPSLISSIESKWMLLFGALLYGPVMEELVFRMQLRYFSASLLFLAFICGALLTAITGTKWAYLISPPIFGVLYLLYRFNLAGSLTRKHTFRKKYFPFYFHFTALAFAYFHLGNFSSGIQLLPFGLLYTLPQLTGGLIFGYVRMRYGLIYGIILHCCFNLVPAVLLFAR</sequence>
<organism evidence="3 4">
    <name type="scientific">Pedobacter antarcticus 4BY</name>
    <dbReference type="NCBI Taxonomy" id="1358423"/>
    <lineage>
        <taxon>Bacteria</taxon>
        <taxon>Pseudomonadati</taxon>
        <taxon>Bacteroidota</taxon>
        <taxon>Sphingobacteriia</taxon>
        <taxon>Sphingobacteriales</taxon>
        <taxon>Sphingobacteriaceae</taxon>
        <taxon>Pedobacter</taxon>
    </lineage>
</organism>
<evidence type="ECO:0000313" key="3">
    <source>
        <dbReference type="EMBL" id="KEQ29799.1"/>
    </source>
</evidence>
<feature type="transmembrane region" description="Helical" evidence="1">
    <location>
        <begin position="94"/>
        <end position="114"/>
    </location>
</feature>
<keyword evidence="1" id="KW-1133">Transmembrane helix</keyword>
<dbReference type="EMBL" id="JNFF01000062">
    <property type="protein sequence ID" value="KEQ29799.1"/>
    <property type="molecule type" value="Genomic_DNA"/>
</dbReference>
<dbReference type="GO" id="GO:0080120">
    <property type="term" value="P:CAAX-box protein maturation"/>
    <property type="evidence" value="ECO:0007669"/>
    <property type="project" value="UniProtKB-ARBA"/>
</dbReference>
<dbReference type="AlphaFoldDB" id="A0A081PGH6"/>
<feature type="transmembrane region" description="Helical" evidence="1">
    <location>
        <begin position="157"/>
        <end position="174"/>
    </location>
</feature>
<proteinExistence type="predicted"/>
<accession>A0A081PGH6</accession>
<reference evidence="3 4" key="1">
    <citation type="journal article" date="1992" name="Int. J. Syst. Bacteriol.">
        <title>Sphingobacterium antarcticus sp. nov. a Psychrotrophic Bacterium from the Soils of Schirmacher Oasis, Antarctica.</title>
        <authorList>
            <person name="Shivaji S."/>
            <person name="Ray M.K."/>
            <person name="Rao N.S."/>
            <person name="Saiserr L."/>
            <person name="Jagannadham M.V."/>
            <person name="Kumar G.S."/>
            <person name="Reddy G."/>
            <person name="Bhargava P.M."/>
        </authorList>
    </citation>
    <scope>NUCLEOTIDE SEQUENCE [LARGE SCALE GENOMIC DNA]</scope>
    <source>
        <strain evidence="3 4">4BY</strain>
    </source>
</reference>
<feature type="transmembrane region" description="Helical" evidence="1">
    <location>
        <begin position="180"/>
        <end position="200"/>
    </location>
</feature>
<feature type="domain" description="CAAX prenyl protease 2/Lysostaphin resistance protein A-like" evidence="2">
    <location>
        <begin position="135"/>
        <end position="220"/>
    </location>
</feature>
<evidence type="ECO:0000256" key="1">
    <source>
        <dbReference type="SAM" id="Phobius"/>
    </source>
</evidence>
<feature type="transmembrane region" description="Helical" evidence="1">
    <location>
        <begin position="207"/>
        <end position="227"/>
    </location>
</feature>
<comment type="caution">
    <text evidence="3">The sequence shown here is derived from an EMBL/GenBank/DDBJ whole genome shotgun (WGS) entry which is preliminary data.</text>
</comment>
<dbReference type="GO" id="GO:0004175">
    <property type="term" value="F:endopeptidase activity"/>
    <property type="evidence" value="ECO:0007669"/>
    <property type="project" value="UniProtKB-ARBA"/>
</dbReference>
<dbReference type="Proteomes" id="UP000028007">
    <property type="component" value="Unassembled WGS sequence"/>
</dbReference>
<name>A0A081PGH6_9SPHI</name>
<gene>
    <name evidence="3" type="ORF">N180_06035</name>
</gene>
<evidence type="ECO:0000259" key="2">
    <source>
        <dbReference type="Pfam" id="PF02517"/>
    </source>
</evidence>
<dbReference type="Pfam" id="PF02517">
    <property type="entry name" value="Rce1-like"/>
    <property type="match status" value="1"/>
</dbReference>